<dbReference type="PANTHER" id="PTHR45641:SF19">
    <property type="entry name" value="NEPHROCYSTIN-3"/>
    <property type="match status" value="1"/>
</dbReference>
<dbReference type="SUPFAM" id="SSF48452">
    <property type="entry name" value="TPR-like"/>
    <property type="match status" value="2"/>
</dbReference>
<reference evidence="5" key="1">
    <citation type="submission" date="2021-02" db="EMBL/GenBank/DDBJ databases">
        <authorList>
            <person name="Nowell W R."/>
        </authorList>
    </citation>
    <scope>NUCLEOTIDE SEQUENCE</scope>
</reference>
<protein>
    <submittedName>
        <fullName evidence="5">Uncharacterized protein</fullName>
    </submittedName>
</protein>
<dbReference type="SUPFAM" id="SSF56399">
    <property type="entry name" value="ADP-ribosylation"/>
    <property type="match status" value="1"/>
</dbReference>
<name>A0A814II15_9BILA</name>
<dbReference type="SMART" id="SM00028">
    <property type="entry name" value="TPR"/>
    <property type="match status" value="6"/>
</dbReference>
<dbReference type="Pfam" id="PF13424">
    <property type="entry name" value="TPR_12"/>
    <property type="match status" value="2"/>
</dbReference>
<evidence type="ECO:0000313" key="5">
    <source>
        <dbReference type="EMBL" id="CAF1026188.1"/>
    </source>
</evidence>
<feature type="repeat" description="TPR" evidence="3">
    <location>
        <begin position="600"/>
        <end position="633"/>
    </location>
</feature>
<evidence type="ECO:0000256" key="3">
    <source>
        <dbReference type="PROSITE-ProRule" id="PRU00339"/>
    </source>
</evidence>
<feature type="compositionally biased region" description="Polar residues" evidence="4">
    <location>
        <begin position="11"/>
        <end position="26"/>
    </location>
</feature>
<keyword evidence="2 3" id="KW-0802">TPR repeat</keyword>
<organism evidence="5 6">
    <name type="scientific">Adineta steineri</name>
    <dbReference type="NCBI Taxonomy" id="433720"/>
    <lineage>
        <taxon>Eukaryota</taxon>
        <taxon>Metazoa</taxon>
        <taxon>Spiralia</taxon>
        <taxon>Gnathifera</taxon>
        <taxon>Rotifera</taxon>
        <taxon>Eurotatoria</taxon>
        <taxon>Bdelloidea</taxon>
        <taxon>Adinetida</taxon>
        <taxon>Adinetidae</taxon>
        <taxon>Adineta</taxon>
    </lineage>
</organism>
<accession>A0A814II15</accession>
<dbReference type="Proteomes" id="UP000663877">
    <property type="component" value="Unassembled WGS sequence"/>
</dbReference>
<evidence type="ECO:0000256" key="1">
    <source>
        <dbReference type="ARBA" id="ARBA00022737"/>
    </source>
</evidence>
<sequence length="697" mass="80151">MAQKGNRTPLCEQTSDISKSNNNNKTQIIDKNVHSNNSSLGNSRRRAVENFIIAWLNPDMDESNEATQKSISDLRRVVNSVKIFSNADRCIMFVSDVRDEKVFVIVSGTINPLFISLIADKSQLASIYLIGNDENELQQWTAHHPKIKGAFMKLEDLCNHLKNDVRQRENDLMSISIISSSSETNLNALDPSFMYSQLLSEILLQDVSTLQKKKDFIDFCRYSYEDNSRELKVINELEQKYPNPSLIWWYTRDCFVHSMLNKALRTQDIEVIMKMGFIIRDLHRNIEQIHQEQNRQEPLFVYRRQGMSHAEFNLIKKSKGGLLAFNSFLSTSTNPDVALSFAKDSRNSSDFTAIFFRIHIDPKMSTTPFVSVDQEHGYFKDREKEILFSMHTVCRIGETEEIENRIFQVNLTLTNDNDPQLTQLIEHIRQATQGPSGLHRMGQLMCYMSELDRAEEVYTTLSEIIPDDDRQQLSLLHHQLGYIKKQKNDLTSALSHYEKSLDIKSTYLSSDDPQLSPTHCNIACVLQDQGDLDGALEHLKYALKIDLRAPKPDQLGIATRYNNIGSVLEDQGNYEETLISYERALEIQIARLPLQNPSVATTYNNIGLLYRKMGDNTSALSFYQKTLEIFERTLPAHHPSLAVSHHNMAMVLFDLHETKKAIVHAEKALNITRHTFGHTHPNTQRRQAYFDELRRSL</sequence>
<proteinExistence type="predicted"/>
<feature type="repeat" description="TPR" evidence="3">
    <location>
        <begin position="558"/>
        <end position="591"/>
    </location>
</feature>
<dbReference type="Pfam" id="PF13181">
    <property type="entry name" value="TPR_8"/>
    <property type="match status" value="1"/>
</dbReference>
<dbReference type="Gene3D" id="1.25.40.10">
    <property type="entry name" value="Tetratricopeptide repeat domain"/>
    <property type="match status" value="2"/>
</dbReference>
<feature type="region of interest" description="Disordered" evidence="4">
    <location>
        <begin position="1"/>
        <end position="26"/>
    </location>
</feature>
<dbReference type="AlphaFoldDB" id="A0A814II15"/>
<dbReference type="Gene3D" id="3.90.176.10">
    <property type="entry name" value="Toxin ADP-ribosyltransferase, Chain A, domain 1"/>
    <property type="match status" value="1"/>
</dbReference>
<dbReference type="PROSITE" id="PS50005">
    <property type="entry name" value="TPR"/>
    <property type="match status" value="2"/>
</dbReference>
<evidence type="ECO:0000256" key="2">
    <source>
        <dbReference type="ARBA" id="ARBA00022803"/>
    </source>
</evidence>
<dbReference type="PROSITE" id="PS51996">
    <property type="entry name" value="TR_MART"/>
    <property type="match status" value="1"/>
</dbReference>
<evidence type="ECO:0000313" key="6">
    <source>
        <dbReference type="Proteomes" id="UP000663877"/>
    </source>
</evidence>
<dbReference type="InterPro" id="IPR011990">
    <property type="entry name" value="TPR-like_helical_dom_sf"/>
</dbReference>
<gene>
    <name evidence="5" type="ORF">BJG266_LOCUS17275</name>
</gene>
<dbReference type="InterPro" id="IPR019734">
    <property type="entry name" value="TPR_rpt"/>
</dbReference>
<keyword evidence="1" id="KW-0677">Repeat</keyword>
<dbReference type="PANTHER" id="PTHR45641">
    <property type="entry name" value="TETRATRICOPEPTIDE REPEAT PROTEIN (AFU_ORTHOLOGUE AFUA_6G03870)"/>
    <property type="match status" value="1"/>
</dbReference>
<evidence type="ECO:0000256" key="4">
    <source>
        <dbReference type="SAM" id="MobiDB-lite"/>
    </source>
</evidence>
<dbReference type="EMBL" id="CAJNOI010000083">
    <property type="protein sequence ID" value="CAF1026188.1"/>
    <property type="molecule type" value="Genomic_DNA"/>
</dbReference>
<comment type="caution">
    <text evidence="5">The sequence shown here is derived from an EMBL/GenBank/DDBJ whole genome shotgun (WGS) entry which is preliminary data.</text>
</comment>